<evidence type="ECO:0000313" key="1">
    <source>
        <dbReference type="EMBL" id="BBH95151.1"/>
    </source>
</evidence>
<dbReference type="EMBL" id="AP019377">
    <property type="protein sequence ID" value="BBH95151.1"/>
    <property type="molecule type" value="Genomic_DNA"/>
</dbReference>
<proteinExistence type="predicted"/>
<accession>A0A455T6J9</accession>
<dbReference type="AlphaFoldDB" id="A0A455T6J9"/>
<gene>
    <name evidence="1" type="ORF">KTA_33500</name>
</gene>
<sequence length="83" mass="9112">MPPSPSPCFPDETHLRVALCQWQQTLLGCHASLGQAQAAIAELVEQFGAETSLEELIQKLVAQDLARQLSERRARRATMLPSA</sequence>
<name>A0A455T6J9_9CHLR</name>
<protein>
    <submittedName>
        <fullName evidence="1">Uncharacterized protein</fullName>
    </submittedName>
</protein>
<organism evidence="1">
    <name type="scientific">Thermogemmatispora argillosa</name>
    <dbReference type="NCBI Taxonomy" id="2045280"/>
    <lineage>
        <taxon>Bacteria</taxon>
        <taxon>Bacillati</taxon>
        <taxon>Chloroflexota</taxon>
        <taxon>Ktedonobacteria</taxon>
        <taxon>Thermogemmatisporales</taxon>
        <taxon>Thermogemmatisporaceae</taxon>
        <taxon>Thermogemmatispora</taxon>
    </lineage>
</organism>
<reference evidence="1" key="1">
    <citation type="submission" date="2018-12" db="EMBL/GenBank/DDBJ databases">
        <title>Novel natural products biosynthetic potential of the class Ktedonobacteria.</title>
        <authorList>
            <person name="Zheng Y."/>
            <person name="Saitou A."/>
            <person name="Wang C.M."/>
            <person name="Toyoda A."/>
            <person name="Minakuchi Y."/>
            <person name="Sekiguchi Y."/>
            <person name="Ueda K."/>
            <person name="Takano H."/>
            <person name="Sakai Y."/>
            <person name="Yokota A."/>
            <person name="Yabe S."/>
        </authorList>
    </citation>
    <scope>NUCLEOTIDE SEQUENCE</scope>
    <source>
        <strain evidence="1">A3-2</strain>
    </source>
</reference>